<evidence type="ECO:0000313" key="3">
    <source>
        <dbReference type="Proteomes" id="UP001363010"/>
    </source>
</evidence>
<dbReference type="Pfam" id="PF06980">
    <property type="entry name" value="DUF1302"/>
    <property type="match status" value="1"/>
</dbReference>
<keyword evidence="3" id="KW-1185">Reference proteome</keyword>
<dbReference type="RefSeq" id="WP_340362630.1">
    <property type="nucleotide sequence ID" value="NZ_JBBKZV010000002.1"/>
</dbReference>
<proteinExistence type="predicted"/>
<name>A0ABU8VUV2_9BURK</name>
<comment type="caution">
    <text evidence="2">The sequence shown here is derived from an EMBL/GenBank/DDBJ whole genome shotgun (WGS) entry which is preliminary data.</text>
</comment>
<sequence>MPSALSRLSVASHRLSAISSAALALIAVALPAHAMEIDTGNPDVVLRWDNTLRYNLGARTQAQDPAILANPNFDDGDRNFSKNSLIANRLDLLSELDLVVDKKYGFRVSGAGWYDNAYTSLDDRNNATANTLVNGVPTAGALSPYTSRYAKGASGELLDAFVFGSTTLGDTDVSLRAGKHTVYWGESLLGGGAVHGISYGQYSLDLWKALATPGIEAKELYRPRNSMTLQVQPTPELSISAQTFFDWESARYPESGSYLTVNDALLHGGDSLIAGPGQRLLQGASGDPRKTGDFGLSARWSPSWLDGTAGLYGRRTADIQPQLALLPGVAAGVPAGACSAAGLRPLGPTTCQINPGVATLAQIQAGQVGQYRAYYGRDIDIYGLSLAKNVAGLSLGAELSYRHNMPLQSVPVTVLPAALANPAAGQVSLGALAALGNDTPGARGNTMHGVFNLLGTVSKTPLFDAASWNAELVWNRWLGVTQNPGAFKGSAAYRANPANIDAVSKDYFGLGLNFTPTWYQVFPGVDLSMPLSWSGGLSGNSAVTSGGNEKAGSFGIGIAADLYSKYSVALRYVGFYGDYVKTPAGALNVANGTNAVLSDRGHVLLTFKTTF</sequence>
<dbReference type="Proteomes" id="UP001363010">
    <property type="component" value="Unassembled WGS sequence"/>
</dbReference>
<keyword evidence="1" id="KW-0732">Signal</keyword>
<evidence type="ECO:0000256" key="1">
    <source>
        <dbReference type="SAM" id="SignalP"/>
    </source>
</evidence>
<evidence type="ECO:0000313" key="2">
    <source>
        <dbReference type="EMBL" id="MEJ8821589.1"/>
    </source>
</evidence>
<reference evidence="2 3" key="1">
    <citation type="submission" date="2024-03" db="EMBL/GenBank/DDBJ databases">
        <title>Novel species of the genus Variovorax.</title>
        <authorList>
            <person name="Liu Q."/>
            <person name="Xin Y.-H."/>
        </authorList>
    </citation>
    <scope>NUCLEOTIDE SEQUENCE [LARGE SCALE GENOMIC DNA]</scope>
    <source>
        <strain evidence="2 3">KACC 18501</strain>
    </source>
</reference>
<feature type="chain" id="PRO_5046513045" evidence="1">
    <location>
        <begin position="35"/>
        <end position="611"/>
    </location>
</feature>
<accession>A0ABU8VUV2</accession>
<organism evidence="2 3">
    <name type="scientific">Variovorax humicola</name>
    <dbReference type="NCBI Taxonomy" id="1769758"/>
    <lineage>
        <taxon>Bacteria</taxon>
        <taxon>Pseudomonadati</taxon>
        <taxon>Pseudomonadota</taxon>
        <taxon>Betaproteobacteria</taxon>
        <taxon>Burkholderiales</taxon>
        <taxon>Comamonadaceae</taxon>
        <taxon>Variovorax</taxon>
    </lineage>
</organism>
<dbReference type="EMBL" id="JBBKZV010000002">
    <property type="protein sequence ID" value="MEJ8821589.1"/>
    <property type="molecule type" value="Genomic_DNA"/>
</dbReference>
<protein>
    <submittedName>
        <fullName evidence="2">DUF1302 domain-containing protein</fullName>
    </submittedName>
</protein>
<gene>
    <name evidence="2" type="ORF">WKW80_06010</name>
</gene>
<feature type="signal peptide" evidence="1">
    <location>
        <begin position="1"/>
        <end position="34"/>
    </location>
</feature>
<dbReference type="InterPro" id="IPR010727">
    <property type="entry name" value="DUF1302"/>
</dbReference>